<gene>
    <name evidence="2" type="ORF">NDU88_003415</name>
</gene>
<sequence length="144" mass="16046">MPWTSQPQGSTWKNPEPPTRLIPDARHWTPGRVRHHNCSVTHRERKHTILQAVLTPETRQQPSLKAHFLHMLDNNSLPRRKSGKLLASCFLHTAPSCRAGGETCKPDRHRWKETSADTAGAEPSALNVRACDLDYAASGDSVLG</sequence>
<organism evidence="2 3">
    <name type="scientific">Pleurodeles waltl</name>
    <name type="common">Iberian ribbed newt</name>
    <dbReference type="NCBI Taxonomy" id="8319"/>
    <lineage>
        <taxon>Eukaryota</taxon>
        <taxon>Metazoa</taxon>
        <taxon>Chordata</taxon>
        <taxon>Craniata</taxon>
        <taxon>Vertebrata</taxon>
        <taxon>Euteleostomi</taxon>
        <taxon>Amphibia</taxon>
        <taxon>Batrachia</taxon>
        <taxon>Caudata</taxon>
        <taxon>Salamandroidea</taxon>
        <taxon>Salamandridae</taxon>
        <taxon>Pleurodelinae</taxon>
        <taxon>Pleurodeles</taxon>
    </lineage>
</organism>
<proteinExistence type="predicted"/>
<comment type="caution">
    <text evidence="2">The sequence shown here is derived from an EMBL/GenBank/DDBJ whole genome shotgun (WGS) entry which is preliminary data.</text>
</comment>
<evidence type="ECO:0000313" key="2">
    <source>
        <dbReference type="EMBL" id="KAJ1115189.1"/>
    </source>
</evidence>
<evidence type="ECO:0000313" key="3">
    <source>
        <dbReference type="Proteomes" id="UP001066276"/>
    </source>
</evidence>
<dbReference type="Proteomes" id="UP001066276">
    <property type="component" value="Chromosome 8"/>
</dbReference>
<evidence type="ECO:0000256" key="1">
    <source>
        <dbReference type="SAM" id="MobiDB-lite"/>
    </source>
</evidence>
<protein>
    <submittedName>
        <fullName evidence="2">Uncharacterized protein</fullName>
    </submittedName>
</protein>
<dbReference type="EMBL" id="JANPWB010000012">
    <property type="protein sequence ID" value="KAJ1115189.1"/>
    <property type="molecule type" value="Genomic_DNA"/>
</dbReference>
<name>A0AAV7NKL0_PLEWA</name>
<keyword evidence="3" id="KW-1185">Reference proteome</keyword>
<dbReference type="AlphaFoldDB" id="A0AAV7NKL0"/>
<feature type="compositionally biased region" description="Polar residues" evidence="1">
    <location>
        <begin position="1"/>
        <end position="13"/>
    </location>
</feature>
<accession>A0AAV7NKL0</accession>
<reference evidence="2" key="1">
    <citation type="journal article" date="2022" name="bioRxiv">
        <title>Sequencing and chromosome-scale assembly of the giantPleurodeles waltlgenome.</title>
        <authorList>
            <person name="Brown T."/>
            <person name="Elewa A."/>
            <person name="Iarovenko S."/>
            <person name="Subramanian E."/>
            <person name="Araus A.J."/>
            <person name="Petzold A."/>
            <person name="Susuki M."/>
            <person name="Suzuki K.-i.T."/>
            <person name="Hayashi T."/>
            <person name="Toyoda A."/>
            <person name="Oliveira C."/>
            <person name="Osipova E."/>
            <person name="Leigh N.D."/>
            <person name="Simon A."/>
            <person name="Yun M.H."/>
        </authorList>
    </citation>
    <scope>NUCLEOTIDE SEQUENCE</scope>
    <source>
        <strain evidence="2">20211129_DDA</strain>
        <tissue evidence="2">Liver</tissue>
    </source>
</reference>
<feature type="region of interest" description="Disordered" evidence="1">
    <location>
        <begin position="1"/>
        <end position="26"/>
    </location>
</feature>